<dbReference type="RefSeq" id="WP_341627391.1">
    <property type="nucleotide sequence ID" value="NZ_JBAKBA010000010.1"/>
</dbReference>
<evidence type="ECO:0000259" key="1">
    <source>
        <dbReference type="PROSITE" id="PS51819"/>
    </source>
</evidence>
<dbReference type="InterPro" id="IPR029068">
    <property type="entry name" value="Glyas_Bleomycin-R_OHBP_Dase"/>
</dbReference>
<name>A0ABU9HAM5_9GAMM</name>
<evidence type="ECO:0000313" key="3">
    <source>
        <dbReference type="Proteomes" id="UP001366060"/>
    </source>
</evidence>
<organism evidence="2 3">
    <name type="scientific">Psychromonas arctica</name>
    <dbReference type="NCBI Taxonomy" id="168275"/>
    <lineage>
        <taxon>Bacteria</taxon>
        <taxon>Pseudomonadati</taxon>
        <taxon>Pseudomonadota</taxon>
        <taxon>Gammaproteobacteria</taxon>
        <taxon>Alteromonadales</taxon>
        <taxon>Psychromonadaceae</taxon>
        <taxon>Psychromonas</taxon>
    </lineage>
</organism>
<dbReference type="InterPro" id="IPR004360">
    <property type="entry name" value="Glyas_Fos-R_dOase_dom"/>
</dbReference>
<dbReference type="PANTHER" id="PTHR21366">
    <property type="entry name" value="GLYOXALASE FAMILY PROTEIN"/>
    <property type="match status" value="1"/>
</dbReference>
<dbReference type="PROSITE" id="PS51819">
    <property type="entry name" value="VOC"/>
    <property type="match status" value="1"/>
</dbReference>
<evidence type="ECO:0000313" key="2">
    <source>
        <dbReference type="EMBL" id="MEL0658702.1"/>
    </source>
</evidence>
<proteinExistence type="predicted"/>
<dbReference type="EMBL" id="JBAKBA010000010">
    <property type="protein sequence ID" value="MEL0658702.1"/>
    <property type="molecule type" value="Genomic_DNA"/>
</dbReference>
<feature type="domain" description="VOC" evidence="1">
    <location>
        <begin position="3"/>
        <end position="127"/>
    </location>
</feature>
<dbReference type="Gene3D" id="3.10.180.10">
    <property type="entry name" value="2,3-Dihydroxybiphenyl 1,2-Dioxygenase, domain 1"/>
    <property type="match status" value="1"/>
</dbReference>
<gene>
    <name evidence="2" type="ORF">V6255_06055</name>
</gene>
<dbReference type="SUPFAM" id="SSF54593">
    <property type="entry name" value="Glyoxalase/Bleomycin resistance protein/Dihydroxybiphenyl dioxygenase"/>
    <property type="match status" value="1"/>
</dbReference>
<dbReference type="PANTHER" id="PTHR21366:SF22">
    <property type="entry name" value="VOC DOMAIN-CONTAINING PROTEIN"/>
    <property type="match status" value="1"/>
</dbReference>
<accession>A0ABU9HAM5</accession>
<dbReference type="Proteomes" id="UP001366060">
    <property type="component" value="Unassembled WGS sequence"/>
</dbReference>
<sequence length="140" mass="16226">MMYLEHLNLTVSNIEETLKFYRVAFPNWHVRGEGDQIWNGKPRKWLHFGDNNQYLTFCDDGEGSNRDLSGHQVGLAHFAFVVTNLDAMQARLLKAGFKQAKDGAEDPYRSNLYYLDPNGFEVEFVEYHSDLNEQRNAYAS</sequence>
<reference evidence="2 3" key="1">
    <citation type="submission" date="2024-02" db="EMBL/GenBank/DDBJ databases">
        <title>Bacteria isolated from the canopy kelp, Nereocystis luetkeana.</title>
        <authorList>
            <person name="Pfister C.A."/>
            <person name="Younker I.T."/>
            <person name="Light S.H."/>
        </authorList>
    </citation>
    <scope>NUCLEOTIDE SEQUENCE [LARGE SCALE GENOMIC DNA]</scope>
    <source>
        <strain evidence="2 3">TI.2.07</strain>
    </source>
</reference>
<keyword evidence="3" id="KW-1185">Reference proteome</keyword>
<comment type="caution">
    <text evidence="2">The sequence shown here is derived from an EMBL/GenBank/DDBJ whole genome shotgun (WGS) entry which is preliminary data.</text>
</comment>
<dbReference type="Pfam" id="PF00903">
    <property type="entry name" value="Glyoxalase"/>
    <property type="match status" value="1"/>
</dbReference>
<dbReference type="InterPro" id="IPR050383">
    <property type="entry name" value="GlyoxalaseI/FosfomycinResist"/>
</dbReference>
<protein>
    <submittedName>
        <fullName evidence="2">VOC family protein</fullName>
    </submittedName>
</protein>
<dbReference type="InterPro" id="IPR037523">
    <property type="entry name" value="VOC_core"/>
</dbReference>